<keyword evidence="5" id="KW-0560">Oxidoreductase</keyword>
<dbReference type="AlphaFoldDB" id="M3BCP1"/>
<dbReference type="SUPFAM" id="SSF51197">
    <property type="entry name" value="Clavaminate synthase-like"/>
    <property type="match status" value="1"/>
</dbReference>
<protein>
    <recommendedName>
        <fullName evidence="7">TauD/TfdA-like domain-containing protein</fullName>
    </recommendedName>
</protein>
<evidence type="ECO:0000256" key="5">
    <source>
        <dbReference type="ARBA" id="ARBA00023002"/>
    </source>
</evidence>
<accession>M3BCP1</accession>
<dbReference type="InterPro" id="IPR003819">
    <property type="entry name" value="TauD/TfdA-like"/>
</dbReference>
<dbReference type="GO" id="GO:0016706">
    <property type="term" value="F:2-oxoglutarate-dependent dioxygenase activity"/>
    <property type="evidence" value="ECO:0007669"/>
    <property type="project" value="TreeGrafter"/>
</dbReference>
<evidence type="ECO:0000313" key="8">
    <source>
        <dbReference type="EMBL" id="EME87047.1"/>
    </source>
</evidence>
<dbReference type="Gene3D" id="3.60.130.10">
    <property type="entry name" value="Clavaminate synthase-like"/>
    <property type="match status" value="1"/>
</dbReference>
<feature type="domain" description="TauD/TfdA-like" evidence="7">
    <location>
        <begin position="52"/>
        <end position="311"/>
    </location>
</feature>
<gene>
    <name evidence="8" type="ORF">MYCFIDRAFT_29644</name>
</gene>
<dbReference type="OrthoDB" id="10257314at2759"/>
<comment type="similarity">
    <text evidence="2">Belongs to the TfdA dioxygenase family.</text>
</comment>
<dbReference type="GO" id="GO:0005737">
    <property type="term" value="C:cytoplasm"/>
    <property type="evidence" value="ECO:0007669"/>
    <property type="project" value="TreeGrafter"/>
</dbReference>
<evidence type="ECO:0000256" key="1">
    <source>
        <dbReference type="ARBA" id="ARBA00001954"/>
    </source>
</evidence>
<dbReference type="EMBL" id="KB446556">
    <property type="protein sequence ID" value="EME87047.1"/>
    <property type="molecule type" value="Genomic_DNA"/>
</dbReference>
<dbReference type="PANTHER" id="PTHR30468">
    <property type="entry name" value="ALPHA-KETOGLUTARATE-DEPENDENT SULFONATE DIOXYGENASE"/>
    <property type="match status" value="1"/>
</dbReference>
<dbReference type="eggNOG" id="ENOG502QT05">
    <property type="taxonomic scope" value="Eukaryota"/>
</dbReference>
<evidence type="ECO:0000313" key="9">
    <source>
        <dbReference type="Proteomes" id="UP000016932"/>
    </source>
</evidence>
<dbReference type="VEuPathDB" id="FungiDB:MYCFIDRAFT_29644"/>
<evidence type="ECO:0000256" key="6">
    <source>
        <dbReference type="ARBA" id="ARBA00023004"/>
    </source>
</evidence>
<dbReference type="KEGG" id="pfj:MYCFIDRAFT_29644"/>
<dbReference type="InterPro" id="IPR042098">
    <property type="entry name" value="TauD-like_sf"/>
</dbReference>
<dbReference type="HOGENOM" id="CLU_036005_2_1_1"/>
<evidence type="ECO:0000256" key="3">
    <source>
        <dbReference type="ARBA" id="ARBA00022723"/>
    </source>
</evidence>
<dbReference type="Pfam" id="PF02668">
    <property type="entry name" value="TauD"/>
    <property type="match status" value="1"/>
</dbReference>
<dbReference type="RefSeq" id="XP_007922344.1">
    <property type="nucleotide sequence ID" value="XM_007924153.1"/>
</dbReference>
<evidence type="ECO:0000256" key="2">
    <source>
        <dbReference type="ARBA" id="ARBA00005896"/>
    </source>
</evidence>
<reference evidence="8 9" key="1">
    <citation type="journal article" date="2012" name="PLoS Pathog.">
        <title>Diverse lifestyles and strategies of plant pathogenesis encoded in the genomes of eighteen Dothideomycetes fungi.</title>
        <authorList>
            <person name="Ohm R.A."/>
            <person name="Feau N."/>
            <person name="Henrissat B."/>
            <person name="Schoch C.L."/>
            <person name="Horwitz B.A."/>
            <person name="Barry K.W."/>
            <person name="Condon B.J."/>
            <person name="Copeland A.C."/>
            <person name="Dhillon B."/>
            <person name="Glaser F."/>
            <person name="Hesse C.N."/>
            <person name="Kosti I."/>
            <person name="LaButti K."/>
            <person name="Lindquist E.A."/>
            <person name="Lucas S."/>
            <person name="Salamov A.A."/>
            <person name="Bradshaw R.E."/>
            <person name="Ciuffetti L."/>
            <person name="Hamelin R.C."/>
            <person name="Kema G.H.J."/>
            <person name="Lawrence C."/>
            <person name="Scott J.A."/>
            <person name="Spatafora J.W."/>
            <person name="Turgeon B.G."/>
            <person name="de Wit P.J.G.M."/>
            <person name="Zhong S."/>
            <person name="Goodwin S.B."/>
            <person name="Grigoriev I.V."/>
        </authorList>
    </citation>
    <scope>NUCLEOTIDE SEQUENCE [LARGE SCALE GENOMIC DNA]</scope>
    <source>
        <strain evidence="8 9">CIRAD86</strain>
    </source>
</reference>
<dbReference type="Proteomes" id="UP000016932">
    <property type="component" value="Unassembled WGS sequence"/>
</dbReference>
<organism evidence="8 9">
    <name type="scientific">Pseudocercospora fijiensis (strain CIRAD86)</name>
    <name type="common">Black leaf streak disease fungus</name>
    <name type="synonym">Mycosphaerella fijiensis</name>
    <dbReference type="NCBI Taxonomy" id="383855"/>
    <lineage>
        <taxon>Eukaryota</taxon>
        <taxon>Fungi</taxon>
        <taxon>Dikarya</taxon>
        <taxon>Ascomycota</taxon>
        <taxon>Pezizomycotina</taxon>
        <taxon>Dothideomycetes</taxon>
        <taxon>Dothideomycetidae</taxon>
        <taxon>Mycosphaerellales</taxon>
        <taxon>Mycosphaerellaceae</taxon>
        <taxon>Pseudocercospora</taxon>
    </lineage>
</organism>
<evidence type="ECO:0000256" key="4">
    <source>
        <dbReference type="ARBA" id="ARBA00022964"/>
    </source>
</evidence>
<keyword evidence="3" id="KW-0479">Metal-binding</keyword>
<evidence type="ECO:0000259" key="7">
    <source>
        <dbReference type="Pfam" id="PF02668"/>
    </source>
</evidence>
<comment type="cofactor">
    <cofactor evidence="1">
        <name>Fe(2+)</name>
        <dbReference type="ChEBI" id="CHEBI:29033"/>
    </cofactor>
</comment>
<proteinExistence type="inferred from homology"/>
<dbReference type="GO" id="GO:0046872">
    <property type="term" value="F:metal ion binding"/>
    <property type="evidence" value="ECO:0007669"/>
    <property type="project" value="UniProtKB-KW"/>
</dbReference>
<dbReference type="GeneID" id="19338705"/>
<dbReference type="InterPro" id="IPR051323">
    <property type="entry name" value="AtsK-like"/>
</dbReference>
<keyword evidence="9" id="KW-1185">Reference proteome</keyword>
<name>M3BCP1_PSEFD</name>
<sequence length="318" mass="36038">MFKRTSRIVRLPRPSVSLNPPHRAVATYATPNPPTSTSTRSEICNNIQVERIAGGCGAFIHDIDLRVLTKDTAKTIRQALLDNQVIFFRNQPLSPPEFLHFTSFFGKPVEYPFVKGLDGHPEVIQVLKKETETGANFGGVWHSDTTYLPEPPMASILLAKEVPSVGGDTLWSNQYQAYESLSSGLKRTLDPLLCVQSSAKADASKTREDRIADSGRETEHMEKLHPVVRTHPETGRRALFVNVAHTTRFEGWTEDESAALLQFLFKHQVKPEFTCRLRWEAGTIAFWDNRCTQHYPLNDYHGYRRRMHRITLAGDKPV</sequence>
<dbReference type="PANTHER" id="PTHR30468:SF1">
    <property type="entry name" value="ALPHA-KETOGLUTARATE-DEPENDENT SULFONATE DIOXYGENASE"/>
    <property type="match status" value="1"/>
</dbReference>
<keyword evidence="4" id="KW-0223">Dioxygenase</keyword>
<keyword evidence="6" id="KW-0408">Iron</keyword>